<keyword evidence="5 6" id="KW-0472">Membrane</keyword>
<keyword evidence="3 6" id="KW-0812">Transmembrane</keyword>
<accession>A0A7J5URQ8</accession>
<feature type="transmembrane region" description="Helical" evidence="6">
    <location>
        <begin position="159"/>
        <end position="181"/>
    </location>
</feature>
<dbReference type="GO" id="GO:0005886">
    <property type="term" value="C:plasma membrane"/>
    <property type="evidence" value="ECO:0007669"/>
    <property type="project" value="UniProtKB-SubCell"/>
</dbReference>
<dbReference type="AlphaFoldDB" id="A0A7J5URQ8"/>
<feature type="transmembrane region" description="Helical" evidence="6">
    <location>
        <begin position="424"/>
        <end position="444"/>
    </location>
</feature>
<evidence type="ECO:0000256" key="4">
    <source>
        <dbReference type="ARBA" id="ARBA00022989"/>
    </source>
</evidence>
<dbReference type="GO" id="GO:0015293">
    <property type="term" value="F:symporter activity"/>
    <property type="evidence" value="ECO:0007669"/>
    <property type="project" value="InterPro"/>
</dbReference>
<feature type="transmembrane region" description="Helical" evidence="6">
    <location>
        <begin position="21"/>
        <end position="46"/>
    </location>
</feature>
<evidence type="ECO:0000256" key="1">
    <source>
        <dbReference type="ARBA" id="ARBA00004651"/>
    </source>
</evidence>
<reference evidence="7 8" key="1">
    <citation type="submission" date="2019-10" db="EMBL/GenBank/DDBJ databases">
        <title>Georgenia wutianyii sp. nov. and Georgenia yuyongxinii sp. nov. isolated from plateau pika (Ochotona curzoniae) in the Qinghai-Tibet plateau of China.</title>
        <authorList>
            <person name="Tian Z."/>
        </authorList>
    </citation>
    <scope>NUCLEOTIDE SEQUENCE [LARGE SCALE GENOMIC DNA]</scope>
    <source>
        <strain evidence="7 8">DSM 21501</strain>
    </source>
</reference>
<dbReference type="Pfam" id="PF13347">
    <property type="entry name" value="MFS_2"/>
    <property type="match status" value="1"/>
</dbReference>
<dbReference type="PANTHER" id="PTHR11328:SF39">
    <property type="entry name" value="2,3-DIHYDROXYPROPANE-1-SULFONATE EXPORTER-RELATED"/>
    <property type="match status" value="1"/>
</dbReference>
<evidence type="ECO:0000256" key="3">
    <source>
        <dbReference type="ARBA" id="ARBA00022692"/>
    </source>
</evidence>
<dbReference type="InterPro" id="IPR001927">
    <property type="entry name" value="Na/Gal_symport"/>
</dbReference>
<feature type="transmembrane region" description="Helical" evidence="6">
    <location>
        <begin position="385"/>
        <end position="404"/>
    </location>
</feature>
<dbReference type="PANTHER" id="PTHR11328">
    <property type="entry name" value="MAJOR FACILITATOR SUPERFAMILY DOMAIN-CONTAINING PROTEIN"/>
    <property type="match status" value="1"/>
</dbReference>
<dbReference type="NCBIfam" id="TIGR00792">
    <property type="entry name" value="gph"/>
    <property type="match status" value="1"/>
</dbReference>
<feature type="transmembrane region" description="Helical" evidence="6">
    <location>
        <begin position="92"/>
        <end position="110"/>
    </location>
</feature>
<feature type="transmembrane region" description="Helical" evidence="6">
    <location>
        <begin position="276"/>
        <end position="298"/>
    </location>
</feature>
<keyword evidence="2" id="KW-1003">Cell membrane</keyword>
<evidence type="ECO:0000256" key="6">
    <source>
        <dbReference type="SAM" id="Phobius"/>
    </source>
</evidence>
<dbReference type="SUPFAM" id="SSF103473">
    <property type="entry name" value="MFS general substrate transporter"/>
    <property type="match status" value="1"/>
</dbReference>
<evidence type="ECO:0000256" key="5">
    <source>
        <dbReference type="ARBA" id="ARBA00023136"/>
    </source>
</evidence>
<dbReference type="OrthoDB" id="181905at2"/>
<proteinExistence type="predicted"/>
<keyword evidence="4 6" id="KW-1133">Transmembrane helix</keyword>
<dbReference type="Gene3D" id="1.20.1250.20">
    <property type="entry name" value="MFS general substrate transporter like domains"/>
    <property type="match status" value="2"/>
</dbReference>
<evidence type="ECO:0000256" key="2">
    <source>
        <dbReference type="ARBA" id="ARBA00022475"/>
    </source>
</evidence>
<evidence type="ECO:0000313" key="7">
    <source>
        <dbReference type="EMBL" id="KAE8764814.1"/>
    </source>
</evidence>
<dbReference type="EMBL" id="WHJE01000022">
    <property type="protein sequence ID" value="KAE8764814.1"/>
    <property type="molecule type" value="Genomic_DNA"/>
</dbReference>
<feature type="transmembrane region" description="Helical" evidence="6">
    <location>
        <begin position="122"/>
        <end position="147"/>
    </location>
</feature>
<evidence type="ECO:0000313" key="8">
    <source>
        <dbReference type="Proteomes" id="UP000451860"/>
    </source>
</evidence>
<feature type="transmembrane region" description="Helical" evidence="6">
    <location>
        <begin position="52"/>
        <end position="71"/>
    </location>
</feature>
<sequence length="479" mass="51494">MATMTSTLENAAVPHLPRKTIVGYGAGDAGCNIAFQMTGLFLLVYYTNVEGIHPADAGTIFLVVKVWDAFADIFAGRMVDRTMTRWGKFRPFILWFSLPLLVSNVLAFSMPDFSTYGYKLVWAYATYALLGVLYSLVNIPYGSLAGAMSQNPVDRSRLAAARMVGSGTTILLLAIVLAPRIKSAPNLHLTFIVVSVVFLVVGMAMFLTTFFTSRETVFREVERVSLRETFATLGRNGPLVRLCLSSFFYLTGQNVVSALTIYLANDVLSQYVTGAAGWIATVATIITTGAVIYVGPFGPTVTRRLGKKRGFMIAAGVAILGGLVFWASNSLVIALLGLFLIGLGMALLNTMTWALEADTVEYGEYQTGVRTEGATYAAFSFTRKVGQAVGAAIASYALAFIGFQPSTSDHPVSQTPQVLAGMQTAGAVLPAAFFLVALLIMSTYPLTEERFKEIVHGIVENRAKRHAELHGGESLAGAG</sequence>
<feature type="transmembrane region" description="Helical" evidence="6">
    <location>
        <begin position="242"/>
        <end position="264"/>
    </location>
</feature>
<name>A0A7J5URQ8_9MICO</name>
<feature type="transmembrane region" description="Helical" evidence="6">
    <location>
        <begin position="333"/>
        <end position="355"/>
    </location>
</feature>
<dbReference type="GO" id="GO:0008643">
    <property type="term" value="P:carbohydrate transport"/>
    <property type="evidence" value="ECO:0007669"/>
    <property type="project" value="InterPro"/>
</dbReference>
<dbReference type="CDD" id="cd17332">
    <property type="entry name" value="MFS_MelB_like"/>
    <property type="match status" value="1"/>
</dbReference>
<comment type="subcellular location">
    <subcellularLocation>
        <location evidence="1">Cell membrane</location>
        <topology evidence="1">Multi-pass membrane protein</topology>
    </subcellularLocation>
</comment>
<dbReference type="InterPro" id="IPR036259">
    <property type="entry name" value="MFS_trans_sf"/>
</dbReference>
<dbReference type="RefSeq" id="WP_152199793.1">
    <property type="nucleotide sequence ID" value="NZ_VUKF01000002.1"/>
</dbReference>
<gene>
    <name evidence="7" type="ORF">GB883_07135</name>
</gene>
<dbReference type="PROSITE" id="PS00872">
    <property type="entry name" value="NA_GALACTOSIDE_SYMP"/>
    <property type="match status" value="1"/>
</dbReference>
<dbReference type="InterPro" id="IPR018043">
    <property type="entry name" value="Na/Gal_symport_CS"/>
</dbReference>
<protein>
    <submittedName>
        <fullName evidence="7">MFS transporter</fullName>
    </submittedName>
</protein>
<dbReference type="Proteomes" id="UP000451860">
    <property type="component" value="Unassembled WGS sequence"/>
</dbReference>
<keyword evidence="8" id="KW-1185">Reference proteome</keyword>
<feature type="transmembrane region" description="Helical" evidence="6">
    <location>
        <begin position="310"/>
        <end position="327"/>
    </location>
</feature>
<comment type="caution">
    <text evidence="7">The sequence shown here is derived from an EMBL/GenBank/DDBJ whole genome shotgun (WGS) entry which is preliminary data.</text>
</comment>
<feature type="transmembrane region" description="Helical" evidence="6">
    <location>
        <begin position="187"/>
        <end position="211"/>
    </location>
</feature>
<dbReference type="GO" id="GO:0006814">
    <property type="term" value="P:sodium ion transport"/>
    <property type="evidence" value="ECO:0007669"/>
    <property type="project" value="InterPro"/>
</dbReference>
<organism evidence="7 8">
    <name type="scientific">Georgenia thermotolerans</name>
    <dbReference type="NCBI Taxonomy" id="527326"/>
    <lineage>
        <taxon>Bacteria</taxon>
        <taxon>Bacillati</taxon>
        <taxon>Actinomycetota</taxon>
        <taxon>Actinomycetes</taxon>
        <taxon>Micrococcales</taxon>
        <taxon>Bogoriellaceae</taxon>
        <taxon>Georgenia</taxon>
    </lineage>
</organism>
<dbReference type="InterPro" id="IPR039672">
    <property type="entry name" value="MFS_2"/>
</dbReference>